<sequence>MPDLSPSEATPRTLVLLLREFLITVALSFLCLFGILHTFQSQIHLFLREMPPCTETSSSTCTPCDRVSLHFAALSPLDILKVTTICAALVLITMEAVARISLHMGWSVARSTRDGDTETGVMEAEAGEMWTDRKAEFARPRMDVISL</sequence>
<accession>A0A8H6Z5E5</accession>
<dbReference type="EMBL" id="JACAZI010000002">
    <property type="protein sequence ID" value="KAF7369590.1"/>
    <property type="molecule type" value="Genomic_DNA"/>
</dbReference>
<evidence type="ECO:0000313" key="3">
    <source>
        <dbReference type="Proteomes" id="UP000620124"/>
    </source>
</evidence>
<comment type="caution">
    <text evidence="2">The sequence shown here is derived from an EMBL/GenBank/DDBJ whole genome shotgun (WGS) entry which is preliminary data.</text>
</comment>
<keyword evidence="1" id="KW-0812">Transmembrane</keyword>
<dbReference type="Proteomes" id="UP000620124">
    <property type="component" value="Unassembled WGS sequence"/>
</dbReference>
<name>A0A8H6Z5E5_9AGAR</name>
<keyword evidence="3" id="KW-1185">Reference proteome</keyword>
<evidence type="ECO:0000256" key="1">
    <source>
        <dbReference type="SAM" id="Phobius"/>
    </source>
</evidence>
<proteinExistence type="predicted"/>
<reference evidence="2" key="1">
    <citation type="submission" date="2020-05" db="EMBL/GenBank/DDBJ databases">
        <title>Mycena genomes resolve the evolution of fungal bioluminescence.</title>
        <authorList>
            <person name="Tsai I.J."/>
        </authorList>
    </citation>
    <scope>NUCLEOTIDE SEQUENCE</scope>
    <source>
        <strain evidence="2">CCC161011</strain>
    </source>
</reference>
<evidence type="ECO:0000313" key="2">
    <source>
        <dbReference type="EMBL" id="KAF7369590.1"/>
    </source>
</evidence>
<gene>
    <name evidence="2" type="ORF">MVEN_00289700</name>
</gene>
<dbReference type="OrthoDB" id="2936179at2759"/>
<organism evidence="2 3">
    <name type="scientific">Mycena venus</name>
    <dbReference type="NCBI Taxonomy" id="2733690"/>
    <lineage>
        <taxon>Eukaryota</taxon>
        <taxon>Fungi</taxon>
        <taxon>Dikarya</taxon>
        <taxon>Basidiomycota</taxon>
        <taxon>Agaricomycotina</taxon>
        <taxon>Agaricomycetes</taxon>
        <taxon>Agaricomycetidae</taxon>
        <taxon>Agaricales</taxon>
        <taxon>Marasmiineae</taxon>
        <taxon>Mycenaceae</taxon>
        <taxon>Mycena</taxon>
    </lineage>
</organism>
<dbReference type="AlphaFoldDB" id="A0A8H6Z5E5"/>
<feature type="transmembrane region" description="Helical" evidence="1">
    <location>
        <begin position="21"/>
        <end position="39"/>
    </location>
</feature>
<keyword evidence="1" id="KW-0472">Membrane</keyword>
<evidence type="ECO:0008006" key="4">
    <source>
        <dbReference type="Google" id="ProtNLM"/>
    </source>
</evidence>
<protein>
    <recommendedName>
        <fullName evidence="4">Copper transporter</fullName>
    </recommendedName>
</protein>
<keyword evidence="1" id="KW-1133">Transmembrane helix</keyword>